<dbReference type="SUPFAM" id="SSF53335">
    <property type="entry name" value="S-adenosyl-L-methionine-dependent methyltransferases"/>
    <property type="match status" value="1"/>
</dbReference>
<organism evidence="10 11">
    <name type="scientific">Chryseolinea lacunae</name>
    <dbReference type="NCBI Taxonomy" id="2801331"/>
    <lineage>
        <taxon>Bacteria</taxon>
        <taxon>Pseudomonadati</taxon>
        <taxon>Bacteroidota</taxon>
        <taxon>Cytophagia</taxon>
        <taxon>Cytophagales</taxon>
        <taxon>Fulvivirgaceae</taxon>
        <taxon>Chryseolinea</taxon>
    </lineage>
</organism>
<dbReference type="InterPro" id="IPR046818">
    <property type="entry name" value="MmeI_C"/>
</dbReference>
<dbReference type="InterPro" id="IPR046816">
    <property type="entry name" value="MmeI_Mtase"/>
</dbReference>
<dbReference type="Pfam" id="PF20466">
    <property type="entry name" value="MmeI_TRD"/>
    <property type="match status" value="1"/>
</dbReference>
<feature type="domain" description="MmeI-like C-terminal" evidence="8">
    <location>
        <begin position="797"/>
        <end position="874"/>
    </location>
</feature>
<evidence type="ECO:0000256" key="4">
    <source>
        <dbReference type="ARBA" id="ARBA00047942"/>
    </source>
</evidence>
<feature type="domain" description="MmeI-like DNA-methyltransferase" evidence="9">
    <location>
        <begin position="322"/>
        <end position="575"/>
    </location>
</feature>
<comment type="catalytic activity">
    <reaction evidence="4">
        <text>a 2'-deoxyadenosine in DNA + S-adenosyl-L-methionine = an N(6)-methyl-2'-deoxyadenosine in DNA + S-adenosyl-L-homocysteine + H(+)</text>
        <dbReference type="Rhea" id="RHEA:15197"/>
        <dbReference type="Rhea" id="RHEA-COMP:12418"/>
        <dbReference type="Rhea" id="RHEA-COMP:12419"/>
        <dbReference type="ChEBI" id="CHEBI:15378"/>
        <dbReference type="ChEBI" id="CHEBI:57856"/>
        <dbReference type="ChEBI" id="CHEBI:59789"/>
        <dbReference type="ChEBI" id="CHEBI:90615"/>
        <dbReference type="ChEBI" id="CHEBI:90616"/>
        <dbReference type="EC" id="2.1.1.72"/>
    </reaction>
</comment>
<evidence type="ECO:0000259" key="7">
    <source>
        <dbReference type="Pfam" id="PF20466"/>
    </source>
</evidence>
<evidence type="ECO:0000259" key="9">
    <source>
        <dbReference type="Pfam" id="PF20473"/>
    </source>
</evidence>
<dbReference type="InterPro" id="IPR050953">
    <property type="entry name" value="N4_N6_ade-DNA_methylase"/>
</dbReference>
<keyword evidence="2 10" id="KW-0489">Methyltransferase</keyword>
<protein>
    <recommendedName>
        <fullName evidence="1">site-specific DNA-methyltransferase (adenine-specific)</fullName>
        <ecNumber evidence="1">2.1.1.72</ecNumber>
    </recommendedName>
</protein>
<evidence type="ECO:0000313" key="10">
    <source>
        <dbReference type="EMBL" id="MBL0745713.1"/>
    </source>
</evidence>
<dbReference type="Proteomes" id="UP000613030">
    <property type="component" value="Unassembled WGS sequence"/>
</dbReference>
<evidence type="ECO:0000259" key="8">
    <source>
        <dbReference type="Pfam" id="PF20467"/>
    </source>
</evidence>
<gene>
    <name evidence="10" type="ORF">JI741_31055</name>
</gene>
<dbReference type="InterPro" id="IPR046820">
    <property type="entry name" value="MmeI_TRD"/>
</dbReference>
<dbReference type="GO" id="GO:0032259">
    <property type="term" value="P:methylation"/>
    <property type="evidence" value="ECO:0007669"/>
    <property type="project" value="UniProtKB-KW"/>
</dbReference>
<dbReference type="Pfam" id="PF20464">
    <property type="entry name" value="MmeI_N"/>
    <property type="match status" value="1"/>
</dbReference>
<dbReference type="RefSeq" id="WP_202016306.1">
    <property type="nucleotide sequence ID" value="NZ_JAERRB010000018.1"/>
</dbReference>
<dbReference type="PANTHER" id="PTHR33841">
    <property type="entry name" value="DNA METHYLTRANSFERASE YEEA-RELATED"/>
    <property type="match status" value="1"/>
</dbReference>
<comment type="caution">
    <text evidence="10">The sequence shown here is derived from an EMBL/GenBank/DDBJ whole genome shotgun (WGS) entry which is preliminary data.</text>
</comment>
<proteinExistence type="predicted"/>
<dbReference type="PANTHER" id="PTHR33841:SF1">
    <property type="entry name" value="DNA METHYLTRANSFERASE A"/>
    <property type="match status" value="1"/>
</dbReference>
<dbReference type="EMBL" id="JAERRB010000018">
    <property type="protein sequence ID" value="MBL0745713.1"/>
    <property type="molecule type" value="Genomic_DNA"/>
</dbReference>
<name>A0ABS1L1X6_9BACT</name>
<dbReference type="Pfam" id="PF20465">
    <property type="entry name" value="MmeI_hel"/>
    <property type="match status" value="1"/>
</dbReference>
<feature type="domain" description="MmeI-like N-terminal" evidence="5">
    <location>
        <begin position="1"/>
        <end position="159"/>
    </location>
</feature>
<dbReference type="Pfam" id="PF20467">
    <property type="entry name" value="MmeI_C"/>
    <property type="match status" value="1"/>
</dbReference>
<dbReference type="GO" id="GO:0008168">
    <property type="term" value="F:methyltransferase activity"/>
    <property type="evidence" value="ECO:0007669"/>
    <property type="project" value="UniProtKB-KW"/>
</dbReference>
<sequence length="895" mass="102630">MNIAQIETALQKILKPFNKESFIYDLLLAYGQPKASIKRLQEGGLNLSKTAGEIIWKKKLFFKPVEGEDLHVLIDTIKADDKVTKHDPRFIIVTDFQTLLAIDRKTSDTLDIPILEIAKHFDFFLPWAGMEKAQHQNENPADVKAAERMAKLYDEIKKDNPTKTPEEVHNLNVFLSRLLFCFFAEDTGIFEKVQFTNAISSHTQTDGSDLQAYLDKLFVVMNTENSKRKNLPHYLDAFPYVNGGLFRNKHQAPAFTRRSRQALIDSGQLEWKDINPDIFGSMIQAVITPEHRGGLGMHYTSVPNIMKVIEPLFLNELNEAFESAKGNNKALNQLLQRIWNIKLFDPACGSGNFLIIAYKELRRLEMRIFKALSSLAFSNINLGNFYGIELDDFAHEIATLSLWLAEHQMNQEFFKEFGRTKPALPLKETGNIVQGNATRVDWEKVCPKIEGDEIYILGNPPYYGARVQDSEQKTDVRNAYNNEKIHKDADYISCWFIQAAEFIENANSRFAFVSTNSICQGDHVAILWPRIFKKSVEIFFAYEAFKWSNNAKDEAGVTCIIVGLRNIQSLPKFIYKNQLKIQVSNINGYLANAKNIIVEKRADPISPRPKMVMGSQARDGGFLILSPLEKEQIESMYPAASVLFRKLVGSEEFINGIERWCIWISDNDLKIAESIPPIQTRIKSVYQFRISSKAKTTNGYSAIPHKFAQRAHKNTGSIIIPAVSSERRDYIPFGFMDEKTIISNRAFTIHEQAPYIFAFISSKLHMVWVKATAGRLETRINYSSGICYNNFPMPMLSDNQKESLAVFVFKILEERESHSEKTLAQLYDPDKMPPGLKEAHHQLDLAVERCYRSKPFESDEERLEYLFKLYEQMIEEEKTKGTLFEVEKRPTKKKK</sequence>
<evidence type="ECO:0000256" key="2">
    <source>
        <dbReference type="ARBA" id="ARBA00022603"/>
    </source>
</evidence>
<dbReference type="InterPro" id="IPR029063">
    <property type="entry name" value="SAM-dependent_MTases_sf"/>
</dbReference>
<reference evidence="10 11" key="1">
    <citation type="submission" date="2021-01" db="EMBL/GenBank/DDBJ databases">
        <title>Chryseolinea sp. Jin1 Genome sequencing and assembly.</title>
        <authorList>
            <person name="Kim I."/>
        </authorList>
    </citation>
    <scope>NUCLEOTIDE SEQUENCE [LARGE SCALE GENOMIC DNA]</scope>
    <source>
        <strain evidence="10 11">Jin1</strain>
    </source>
</reference>
<evidence type="ECO:0000313" key="11">
    <source>
        <dbReference type="Proteomes" id="UP000613030"/>
    </source>
</evidence>
<keyword evidence="11" id="KW-1185">Reference proteome</keyword>
<accession>A0ABS1L1X6</accession>
<dbReference type="InterPro" id="IPR046819">
    <property type="entry name" value="MmeI_hel"/>
</dbReference>
<dbReference type="InterPro" id="IPR046817">
    <property type="entry name" value="MmeI_N"/>
</dbReference>
<evidence type="ECO:0000259" key="5">
    <source>
        <dbReference type="Pfam" id="PF20464"/>
    </source>
</evidence>
<dbReference type="Gene3D" id="3.40.50.150">
    <property type="entry name" value="Vaccinia Virus protein VP39"/>
    <property type="match status" value="1"/>
</dbReference>
<dbReference type="Pfam" id="PF20473">
    <property type="entry name" value="MmeI_Mtase"/>
    <property type="match status" value="1"/>
</dbReference>
<evidence type="ECO:0000256" key="3">
    <source>
        <dbReference type="ARBA" id="ARBA00022679"/>
    </source>
</evidence>
<evidence type="ECO:0000259" key="6">
    <source>
        <dbReference type="Pfam" id="PF20465"/>
    </source>
</evidence>
<feature type="domain" description="MmeI-like helicase spacer" evidence="6">
    <location>
        <begin position="169"/>
        <end position="246"/>
    </location>
</feature>
<keyword evidence="3" id="KW-0808">Transferase</keyword>
<feature type="domain" description="MmeI-like target recognition" evidence="7">
    <location>
        <begin position="593"/>
        <end position="796"/>
    </location>
</feature>
<dbReference type="EC" id="2.1.1.72" evidence="1"/>
<evidence type="ECO:0000256" key="1">
    <source>
        <dbReference type="ARBA" id="ARBA00011900"/>
    </source>
</evidence>